<dbReference type="PANTHER" id="PTHR43273:SF3">
    <property type="entry name" value="ANAEROBIC SULFATASE-MATURATING ENZYME HOMOLOG ASLB-RELATED"/>
    <property type="match status" value="1"/>
</dbReference>
<keyword evidence="4" id="KW-0479">Metal-binding</keyword>
<evidence type="ECO:0000256" key="5">
    <source>
        <dbReference type="ARBA" id="ARBA00023004"/>
    </source>
</evidence>
<evidence type="ECO:0000256" key="2">
    <source>
        <dbReference type="ARBA" id="ARBA00022485"/>
    </source>
</evidence>
<dbReference type="Gene3D" id="3.20.20.70">
    <property type="entry name" value="Aldolase class I"/>
    <property type="match status" value="1"/>
</dbReference>
<comment type="cofactor">
    <cofactor evidence="1">
        <name>[4Fe-4S] cluster</name>
        <dbReference type="ChEBI" id="CHEBI:49883"/>
    </cofactor>
</comment>
<evidence type="ECO:0000256" key="1">
    <source>
        <dbReference type="ARBA" id="ARBA00001966"/>
    </source>
</evidence>
<keyword evidence="10" id="KW-1185">Reference proteome</keyword>
<dbReference type="Proteomes" id="UP001524478">
    <property type="component" value="Unassembled WGS sequence"/>
</dbReference>
<name>A0ABT1S8L8_9FIRM</name>
<gene>
    <name evidence="9" type="ORF">NE686_06920</name>
</gene>
<keyword evidence="6" id="KW-0411">Iron-sulfur</keyword>
<keyword evidence="3" id="KW-0949">S-adenosyl-L-methionine</keyword>
<accession>A0ABT1S8L8</accession>
<dbReference type="PROSITE" id="PS51918">
    <property type="entry name" value="RADICAL_SAM"/>
    <property type="match status" value="1"/>
</dbReference>
<evidence type="ECO:0000313" key="9">
    <source>
        <dbReference type="EMBL" id="MCQ4922808.1"/>
    </source>
</evidence>
<protein>
    <submittedName>
        <fullName evidence="9">Radical SAM protein</fullName>
    </submittedName>
</protein>
<keyword evidence="2" id="KW-0004">4Fe-4S</keyword>
<evidence type="ECO:0000313" key="10">
    <source>
        <dbReference type="Proteomes" id="UP001524478"/>
    </source>
</evidence>
<keyword evidence="5" id="KW-0408">Iron</keyword>
<comment type="similarity">
    <text evidence="7">Belongs to the radical SAM superfamily. Anaerobic sulfatase-maturating enzyme family.</text>
</comment>
<evidence type="ECO:0000256" key="6">
    <source>
        <dbReference type="ARBA" id="ARBA00023014"/>
    </source>
</evidence>
<dbReference type="InterPro" id="IPR000385">
    <property type="entry name" value="MoaA_NifB_PqqE_Fe-S-bd_CS"/>
</dbReference>
<reference evidence="9 10" key="1">
    <citation type="submission" date="2022-06" db="EMBL/GenBank/DDBJ databases">
        <title>Isolation of gut microbiota from human fecal samples.</title>
        <authorList>
            <person name="Pamer E.G."/>
            <person name="Barat B."/>
            <person name="Waligurski E."/>
            <person name="Medina S."/>
            <person name="Paddock L."/>
            <person name="Mostad J."/>
        </authorList>
    </citation>
    <scope>NUCLEOTIDE SEQUENCE [LARGE SCALE GENOMIC DNA]</scope>
    <source>
        <strain evidence="9 10">DFI.7.95</strain>
    </source>
</reference>
<dbReference type="SFLD" id="SFLDG01386">
    <property type="entry name" value="main_SPASM_domain-containing"/>
    <property type="match status" value="1"/>
</dbReference>
<dbReference type="InterPro" id="IPR013785">
    <property type="entry name" value="Aldolase_TIM"/>
</dbReference>
<comment type="caution">
    <text evidence="9">The sequence shown here is derived from an EMBL/GenBank/DDBJ whole genome shotgun (WGS) entry which is preliminary data.</text>
</comment>
<dbReference type="SFLD" id="SFLDG01067">
    <property type="entry name" value="SPASM/twitch_domain_containing"/>
    <property type="match status" value="1"/>
</dbReference>
<organism evidence="9 10">
    <name type="scientific">Tissierella carlieri</name>
    <dbReference type="NCBI Taxonomy" id="689904"/>
    <lineage>
        <taxon>Bacteria</taxon>
        <taxon>Bacillati</taxon>
        <taxon>Bacillota</taxon>
        <taxon>Tissierellia</taxon>
        <taxon>Tissierellales</taxon>
        <taxon>Tissierellaceae</taxon>
        <taxon>Tissierella</taxon>
    </lineage>
</organism>
<feature type="domain" description="Radical SAM core" evidence="8">
    <location>
        <begin position="85"/>
        <end position="322"/>
    </location>
</feature>
<dbReference type="RefSeq" id="WP_256310943.1">
    <property type="nucleotide sequence ID" value="NZ_JANGAC010000004.1"/>
</dbReference>
<dbReference type="InterPro" id="IPR023885">
    <property type="entry name" value="4Fe4S-binding_SPASM_dom"/>
</dbReference>
<dbReference type="InterPro" id="IPR058240">
    <property type="entry name" value="rSAM_sf"/>
</dbReference>
<dbReference type="PANTHER" id="PTHR43273">
    <property type="entry name" value="ANAEROBIC SULFATASE-MATURATING ENZYME HOMOLOG ASLB-RELATED"/>
    <property type="match status" value="1"/>
</dbReference>
<proteinExistence type="inferred from homology"/>
<dbReference type="Pfam" id="PF04055">
    <property type="entry name" value="Radical_SAM"/>
    <property type="match status" value="1"/>
</dbReference>
<dbReference type="PROSITE" id="PS01305">
    <property type="entry name" value="MOAA_NIFB_PQQE"/>
    <property type="match status" value="1"/>
</dbReference>
<dbReference type="CDD" id="cd01335">
    <property type="entry name" value="Radical_SAM"/>
    <property type="match status" value="1"/>
</dbReference>
<dbReference type="SUPFAM" id="SSF102114">
    <property type="entry name" value="Radical SAM enzymes"/>
    <property type="match status" value="1"/>
</dbReference>
<dbReference type="SFLD" id="SFLDS00029">
    <property type="entry name" value="Radical_SAM"/>
    <property type="match status" value="1"/>
</dbReference>
<evidence type="ECO:0000259" key="8">
    <source>
        <dbReference type="PROSITE" id="PS51918"/>
    </source>
</evidence>
<dbReference type="SFLD" id="SFLDG01384">
    <property type="entry name" value="thioether_bond_formation_requi"/>
    <property type="match status" value="1"/>
</dbReference>
<evidence type="ECO:0000256" key="3">
    <source>
        <dbReference type="ARBA" id="ARBA00022691"/>
    </source>
</evidence>
<dbReference type="EMBL" id="JANGAC010000004">
    <property type="protein sequence ID" value="MCQ4922808.1"/>
    <property type="molecule type" value="Genomic_DNA"/>
</dbReference>
<sequence>MNKPIIQLFKTINNYYLLDGVKCEILPINKESFQYLDGVLKGKDDFSTEKLPTEELIQLHHHGYLSTKNNVEKLQHSYANYLPYFMQRKLNKITLQVTQGCNFRCKYCVYSDETNKKQRTHSQESMSLETAKEAIDFLLAHSIDSKHINISFYGGEPLLAFGLIKDVVDYAEKIFKGKKISYNMTSNGTLLDEEKIEFLIEHDFSLMISLDGPKEINDLNRVYPDGSGTYDSVMKKIQLIQEKYPDFGEKLSISMVMDPSNDFDCINSVTLGGRDFKPLNLNATVIDTDYDYDKPLNYSEDYIWKFEYNIFLALMSYWKRYPIEKISSISKSVIQKTVNDLYKFEESPAIKAYDAPSGPCIPGQMRLFSDINGNLFPCERVSETSEAMKIGTLKEEFDIEQIERLLNFSQLTEEECKGCWAFRYCNQCAKKADDGTKNMSKELKLSHCRASKSTAYSEIMEYLIMKEIPEYYGEQVRNV</sequence>
<dbReference type="NCBIfam" id="TIGR04085">
    <property type="entry name" value="rSAM_more_4Fe4S"/>
    <property type="match status" value="1"/>
</dbReference>
<dbReference type="InterPro" id="IPR007197">
    <property type="entry name" value="rSAM"/>
</dbReference>
<evidence type="ECO:0000256" key="7">
    <source>
        <dbReference type="ARBA" id="ARBA00023601"/>
    </source>
</evidence>
<evidence type="ECO:0000256" key="4">
    <source>
        <dbReference type="ARBA" id="ARBA00022723"/>
    </source>
</evidence>
<dbReference type="InterPro" id="IPR023867">
    <property type="entry name" value="Sulphatase_maturase_rSAM"/>
</dbReference>